<organism evidence="1 2">
    <name type="scientific">Denitromonas halophila</name>
    <dbReference type="NCBI Taxonomy" id="1629404"/>
    <lineage>
        <taxon>Bacteria</taxon>
        <taxon>Pseudomonadati</taxon>
        <taxon>Pseudomonadota</taxon>
        <taxon>Betaproteobacteria</taxon>
        <taxon>Rhodocyclales</taxon>
        <taxon>Zoogloeaceae</taxon>
        <taxon>Denitromonas</taxon>
    </lineage>
</organism>
<comment type="caution">
    <text evidence="1">The sequence shown here is derived from an EMBL/GenBank/DDBJ whole genome shotgun (WGS) entry which is preliminary data.</text>
</comment>
<dbReference type="AlphaFoldDB" id="A0A557SE89"/>
<sequence length="229" mass="25475">MNYDYTAEDRLEQPHKYMYARFGGKAFLTAYMADRRARCDALPGSAPGGDDAARVTGALQDPALSNLGIRIAPDAAGQDKPSADLRPLDSFSVDATIETSELLEALFDAQFAQRDEAARAFWLRRLTQRFEVSKKLYQRYPPGFRKGDGPNDDIRLYALFSLTLALAWHVQPQLQHLSTLLKLNDLLLSLPPERLTNAFPADGVRLSVATELNAITRLANEQGIRLGHD</sequence>
<proteinExistence type="predicted"/>
<gene>
    <name evidence="1" type="ORF">FHP89_12405</name>
</gene>
<evidence type="ECO:0000313" key="2">
    <source>
        <dbReference type="Proteomes" id="UP000318349"/>
    </source>
</evidence>
<accession>A0A557SE89</accession>
<reference evidence="1 2" key="1">
    <citation type="submission" date="2019-07" db="EMBL/GenBank/DDBJ databases">
        <title>The pathways for chlorine oxyanion respiration interact through the shared metabolite chlorate.</title>
        <authorList>
            <person name="Barnum T.P."/>
            <person name="Cheng Y."/>
            <person name="Hill K.A."/>
            <person name="Lucas L.N."/>
            <person name="Carlson H.K."/>
            <person name="Coates J.D."/>
        </authorList>
    </citation>
    <scope>NUCLEOTIDE SEQUENCE [LARGE SCALE GENOMIC DNA]</scope>
    <source>
        <strain evidence="1 2">SFB-1</strain>
    </source>
</reference>
<evidence type="ECO:0000313" key="1">
    <source>
        <dbReference type="EMBL" id="TVO75749.1"/>
    </source>
</evidence>
<dbReference type="EMBL" id="VMNI01000011">
    <property type="protein sequence ID" value="TVO75749.1"/>
    <property type="molecule type" value="Genomic_DNA"/>
</dbReference>
<protein>
    <submittedName>
        <fullName evidence="1">Uncharacterized protein</fullName>
    </submittedName>
</protein>
<dbReference type="Proteomes" id="UP000318349">
    <property type="component" value="Unassembled WGS sequence"/>
</dbReference>
<name>A0A557SE89_9RHOO</name>